<dbReference type="KEGG" id="mfu:LILAB_11335"/>
<evidence type="ECO:0000313" key="2">
    <source>
        <dbReference type="Proteomes" id="UP000000488"/>
    </source>
</evidence>
<gene>
    <name evidence="1" type="ordered locus">LILAB_11335</name>
</gene>
<accession>F8CQ55</accession>
<dbReference type="EMBL" id="CP002830">
    <property type="protein sequence ID" value="AEI64178.1"/>
    <property type="molecule type" value="Genomic_DNA"/>
</dbReference>
<dbReference type="AlphaFoldDB" id="F8CQ55"/>
<sequence length="333" mass="37367">MVVLLLACPLLGAAPVVPKKGAPVSPPVPAVRFELYRAVDRGDPKAGSNVHIGADGKRYGMGREDYRPFIERCELVPPKGVDPLALELVFLPYFGEQKPSTTLAAYFKAQAVGASKLRELLPRDLTGYLRSPAEERRFFSTLIEPETQPTSVLVVWNGDTQWYVDNVFYRLERADGWTRRDCTDVVEGSLQDFLRHSPLIQPRLNEGLSGLSHPERPERFSAKDIVLTLQKTPGMPGTRDFWLEVHADGRFMFSRTVRGTDPHRLTTLLIAARRLRVSDNGRQAARPPAHDEQVTTLSWQVDGRRTQVTLGRDTPYSVMQFARQMAAAYGIEL</sequence>
<dbReference type="HOGENOM" id="CLU_833737_0_0_7"/>
<reference evidence="1 2" key="1">
    <citation type="journal article" date="2011" name="J. Bacteriol.">
        <title>Genome sequence of the halotolerant marine bacterium Myxococcus fulvus HW-1.</title>
        <authorList>
            <person name="Li Z.F."/>
            <person name="Li X."/>
            <person name="Liu H."/>
            <person name="Liu X."/>
            <person name="Han K."/>
            <person name="Wu Z.H."/>
            <person name="Hu W."/>
            <person name="Li F.F."/>
            <person name="Li Y.Z."/>
        </authorList>
    </citation>
    <scope>NUCLEOTIDE SEQUENCE [LARGE SCALE GENOMIC DNA]</scope>
    <source>
        <strain evidence="2">ATCC BAA-855 / HW-1</strain>
    </source>
</reference>
<proteinExistence type="predicted"/>
<evidence type="ECO:0000313" key="1">
    <source>
        <dbReference type="EMBL" id="AEI64178.1"/>
    </source>
</evidence>
<protein>
    <submittedName>
        <fullName evidence="1">Uncharacterized protein</fullName>
    </submittedName>
</protein>
<organism evidence="1 2">
    <name type="scientific">Myxococcus fulvus (strain ATCC BAA-855 / HW-1)</name>
    <dbReference type="NCBI Taxonomy" id="483219"/>
    <lineage>
        <taxon>Bacteria</taxon>
        <taxon>Pseudomonadati</taxon>
        <taxon>Myxococcota</taxon>
        <taxon>Myxococcia</taxon>
        <taxon>Myxococcales</taxon>
        <taxon>Cystobacterineae</taxon>
        <taxon>Myxococcaceae</taxon>
        <taxon>Myxococcus</taxon>
    </lineage>
</organism>
<dbReference type="Proteomes" id="UP000000488">
    <property type="component" value="Chromosome"/>
</dbReference>
<name>F8CQ55_MYXFH</name>